<comment type="caution">
    <text evidence="3">The sequence shown here is derived from an EMBL/GenBank/DDBJ whole genome shotgun (WGS) entry which is preliminary data.</text>
</comment>
<keyword evidence="2" id="KW-1133">Transmembrane helix</keyword>
<dbReference type="Proteomes" id="UP001430193">
    <property type="component" value="Unassembled WGS sequence"/>
</dbReference>
<feature type="transmembrane region" description="Helical" evidence="2">
    <location>
        <begin position="84"/>
        <end position="106"/>
    </location>
</feature>
<evidence type="ECO:0000256" key="1">
    <source>
        <dbReference type="SAM" id="MobiDB-lite"/>
    </source>
</evidence>
<evidence type="ECO:0000313" key="4">
    <source>
        <dbReference type="Proteomes" id="UP001430193"/>
    </source>
</evidence>
<reference evidence="3" key="1">
    <citation type="submission" date="2020-10" db="EMBL/GenBank/DDBJ databases">
        <title>Phylogeny of dyella-like bacteria.</title>
        <authorList>
            <person name="Fu J."/>
        </authorList>
    </citation>
    <scope>NUCLEOTIDE SEQUENCE</scope>
    <source>
        <strain evidence="3">DHON07</strain>
    </source>
</reference>
<feature type="transmembrane region" description="Helical" evidence="2">
    <location>
        <begin position="112"/>
        <end position="134"/>
    </location>
</feature>
<keyword evidence="2" id="KW-0472">Membrane</keyword>
<feature type="transmembrane region" description="Helical" evidence="2">
    <location>
        <begin position="243"/>
        <end position="263"/>
    </location>
</feature>
<keyword evidence="4" id="KW-1185">Reference proteome</keyword>
<name>A0ABS2KEG2_9GAMM</name>
<sequence>METICRACGYQRKPADQAPDWECPACGKAYSKTSQGSPGSLSSNAQNSPSESSKPLVDEDACATYLAAHYGLPQAYRDSLLRRMVIPVLAMIGMLTMITFLAALFLESIKHASLPGWLIFATFGLMSLVVYYVASLTKRGMTIRADSIEIVQAYSTQVIHARDVLGYATDYVRVYRSSGWRYAFVYRPHGRSEERMYFSLGPENLKDPRLLGLFRAMHNYGKSSLDQLLNEEKSGELRMLDQFSAALLFLVDIFIAWSIWPLIFTMVRRM</sequence>
<dbReference type="CDD" id="cd00350">
    <property type="entry name" value="rubredoxin_like"/>
    <property type="match status" value="1"/>
</dbReference>
<feature type="region of interest" description="Disordered" evidence="1">
    <location>
        <begin position="30"/>
        <end position="55"/>
    </location>
</feature>
<dbReference type="EMBL" id="JADIKF010000038">
    <property type="protein sequence ID" value="MBM7129555.1"/>
    <property type="molecule type" value="Genomic_DNA"/>
</dbReference>
<evidence type="ECO:0000313" key="3">
    <source>
        <dbReference type="EMBL" id="MBM7129555.1"/>
    </source>
</evidence>
<dbReference type="RefSeq" id="WP_204631173.1">
    <property type="nucleotide sequence ID" value="NZ_BSOC01000003.1"/>
</dbReference>
<organism evidence="3 4">
    <name type="scientific">Dyella mobilis</name>
    <dbReference type="NCBI Taxonomy" id="1849582"/>
    <lineage>
        <taxon>Bacteria</taxon>
        <taxon>Pseudomonadati</taxon>
        <taxon>Pseudomonadota</taxon>
        <taxon>Gammaproteobacteria</taxon>
        <taxon>Lysobacterales</taxon>
        <taxon>Rhodanobacteraceae</taxon>
        <taxon>Dyella</taxon>
    </lineage>
</organism>
<accession>A0ABS2KEG2</accession>
<keyword evidence="2" id="KW-0812">Transmembrane</keyword>
<proteinExistence type="predicted"/>
<evidence type="ECO:0000256" key="2">
    <source>
        <dbReference type="SAM" id="Phobius"/>
    </source>
</evidence>
<gene>
    <name evidence="3" type="ORF">ISS99_08465</name>
</gene>
<feature type="compositionally biased region" description="Low complexity" evidence="1">
    <location>
        <begin position="40"/>
        <end position="53"/>
    </location>
</feature>
<protein>
    <submittedName>
        <fullName evidence="3">Uncharacterized protein</fullName>
    </submittedName>
</protein>